<reference evidence="1" key="1">
    <citation type="submission" date="2014-11" db="EMBL/GenBank/DDBJ databases">
        <authorList>
            <person name="Amaro Gonzalez C."/>
        </authorList>
    </citation>
    <scope>NUCLEOTIDE SEQUENCE</scope>
</reference>
<dbReference type="EMBL" id="GBXM01026253">
    <property type="protein sequence ID" value="JAH82324.1"/>
    <property type="molecule type" value="Transcribed_RNA"/>
</dbReference>
<dbReference type="AlphaFoldDB" id="A0A0E9R4M2"/>
<accession>A0A0E9R4M2</accession>
<reference evidence="1" key="2">
    <citation type="journal article" date="2015" name="Fish Shellfish Immunol.">
        <title>Early steps in the European eel (Anguilla anguilla)-Vibrio vulnificus interaction in the gills: Role of the RtxA13 toxin.</title>
        <authorList>
            <person name="Callol A."/>
            <person name="Pajuelo D."/>
            <person name="Ebbesson L."/>
            <person name="Teles M."/>
            <person name="MacKenzie S."/>
            <person name="Amaro C."/>
        </authorList>
    </citation>
    <scope>NUCLEOTIDE SEQUENCE</scope>
</reference>
<dbReference type="EMBL" id="GBXM01038904">
    <property type="protein sequence ID" value="JAH69673.1"/>
    <property type="molecule type" value="Transcribed_RNA"/>
</dbReference>
<proteinExistence type="predicted"/>
<organism evidence="1">
    <name type="scientific">Anguilla anguilla</name>
    <name type="common">European freshwater eel</name>
    <name type="synonym">Muraena anguilla</name>
    <dbReference type="NCBI Taxonomy" id="7936"/>
    <lineage>
        <taxon>Eukaryota</taxon>
        <taxon>Metazoa</taxon>
        <taxon>Chordata</taxon>
        <taxon>Craniata</taxon>
        <taxon>Vertebrata</taxon>
        <taxon>Euteleostomi</taxon>
        <taxon>Actinopterygii</taxon>
        <taxon>Neopterygii</taxon>
        <taxon>Teleostei</taxon>
        <taxon>Anguilliformes</taxon>
        <taxon>Anguillidae</taxon>
        <taxon>Anguilla</taxon>
    </lineage>
</organism>
<protein>
    <submittedName>
        <fullName evidence="1">Uncharacterized protein</fullName>
    </submittedName>
</protein>
<sequence length="21" mass="2704">MTYLRLSKEKNLMWPCFFHRC</sequence>
<dbReference type="EMBL" id="GBXM01084466">
    <property type="protein sequence ID" value="JAH24111.1"/>
    <property type="molecule type" value="Transcribed_RNA"/>
</dbReference>
<name>A0A0E9R4M2_ANGAN</name>
<evidence type="ECO:0000313" key="1">
    <source>
        <dbReference type="EMBL" id="JAH24111.1"/>
    </source>
</evidence>